<dbReference type="Pfam" id="PF01323">
    <property type="entry name" value="DSBA"/>
    <property type="match status" value="1"/>
</dbReference>
<gene>
    <name evidence="3" type="ORF">HND93_32650</name>
</gene>
<dbReference type="PANTHER" id="PTHR42943">
    <property type="entry name" value="GLUTATHIONE S-TRANSFERASE KAPPA"/>
    <property type="match status" value="1"/>
</dbReference>
<keyword evidence="4" id="KW-1185">Reference proteome</keyword>
<evidence type="ECO:0000259" key="2">
    <source>
        <dbReference type="Pfam" id="PF01323"/>
    </source>
</evidence>
<dbReference type="InterPro" id="IPR036249">
    <property type="entry name" value="Thioredoxin-like_sf"/>
</dbReference>
<proteinExistence type="inferred from homology"/>
<dbReference type="PIRSF" id="PIRSF006386">
    <property type="entry name" value="HCCAis_GSTk"/>
    <property type="match status" value="1"/>
</dbReference>
<organism evidence="3 4">
    <name type="scientific">Azospirillum oleiclasticum</name>
    <dbReference type="NCBI Taxonomy" id="2735135"/>
    <lineage>
        <taxon>Bacteria</taxon>
        <taxon>Pseudomonadati</taxon>
        <taxon>Pseudomonadota</taxon>
        <taxon>Alphaproteobacteria</taxon>
        <taxon>Rhodospirillales</taxon>
        <taxon>Azospirillaceae</taxon>
        <taxon>Azospirillum</taxon>
    </lineage>
</organism>
<dbReference type="InterPro" id="IPR001853">
    <property type="entry name" value="DSBA-like_thioredoxin_dom"/>
</dbReference>
<dbReference type="InterPro" id="IPR014440">
    <property type="entry name" value="HCCAis_GSTk"/>
</dbReference>
<dbReference type="GO" id="GO:0016853">
    <property type="term" value="F:isomerase activity"/>
    <property type="evidence" value="ECO:0007669"/>
    <property type="project" value="UniProtKB-KW"/>
</dbReference>
<dbReference type="EMBL" id="JABFDB010000040">
    <property type="protein sequence ID" value="NYZ24478.1"/>
    <property type="molecule type" value="Genomic_DNA"/>
</dbReference>
<comment type="caution">
    <text evidence="3">The sequence shown here is derived from an EMBL/GenBank/DDBJ whole genome shotgun (WGS) entry which is preliminary data.</text>
</comment>
<evidence type="ECO:0000256" key="1">
    <source>
        <dbReference type="PIRNR" id="PIRNR006386"/>
    </source>
</evidence>
<dbReference type="SUPFAM" id="SSF52833">
    <property type="entry name" value="Thioredoxin-like"/>
    <property type="match status" value="1"/>
</dbReference>
<comment type="catalytic activity">
    <reaction evidence="1">
        <text>2-hydroxychromene-2-carboxylate = (3E)-4-(2-hydroxyphenyl)-2-oxobut-3-enoate</text>
        <dbReference type="Rhea" id="RHEA:27401"/>
        <dbReference type="ChEBI" id="CHEBI:59350"/>
        <dbReference type="ChEBI" id="CHEBI:59353"/>
        <dbReference type="EC" id="5.99.1.4"/>
    </reaction>
</comment>
<dbReference type="EC" id="5.99.1.4" evidence="1"/>
<protein>
    <recommendedName>
        <fullName evidence="1">2-hydroxychromene-2-carboxylate isomerase</fullName>
        <ecNumber evidence="1">5.99.1.4</ecNumber>
    </recommendedName>
</protein>
<dbReference type="InterPro" id="IPR051924">
    <property type="entry name" value="GST_Kappa/NadH"/>
</dbReference>
<accession>A0ABX2TJN5</accession>
<feature type="domain" description="DSBA-like thioredoxin" evidence="2">
    <location>
        <begin position="9"/>
        <end position="198"/>
    </location>
</feature>
<dbReference type="RefSeq" id="WP_180286250.1">
    <property type="nucleotide sequence ID" value="NZ_JABFDB010000040.1"/>
</dbReference>
<dbReference type="InterPro" id="IPR044087">
    <property type="entry name" value="NahD-like"/>
</dbReference>
<dbReference type="CDD" id="cd03022">
    <property type="entry name" value="DsbA_HCCA_Iso"/>
    <property type="match status" value="1"/>
</dbReference>
<evidence type="ECO:0000313" key="4">
    <source>
        <dbReference type="Proteomes" id="UP000584642"/>
    </source>
</evidence>
<sequence length="204" mass="22315">MTGAAPAPLDFYFDFGSPYGYFAGLRIDGLAAQHGRSVLWRPILLGPIMAITGSRPNMDIPMRGDYLRHDAHRIARLLGCPFAWPESTPLNSLVPSRAVWWLRESDPVLAHRLARALHHAHWGEGRDITGIDAVAAVAAPLGIAPDALAGGVAQPRVKDRLRAETEGAIARGVFGAPYIIADGEPFWGWDRLDMLDHWLARGGW</sequence>
<evidence type="ECO:0000313" key="3">
    <source>
        <dbReference type="EMBL" id="NYZ24478.1"/>
    </source>
</evidence>
<reference evidence="3 4" key="1">
    <citation type="submission" date="2020-05" db="EMBL/GenBank/DDBJ databases">
        <title>Azospirillum oleiclasticum sp. nov, a nitrogen-fixing and heavy crude oil-emulsifying bacterium isolated from the crude oil of Yumen Oilfield.</title>
        <authorList>
            <person name="Wu D."/>
            <person name="Cai M."/>
            <person name="Zhang X."/>
        </authorList>
    </citation>
    <scope>NUCLEOTIDE SEQUENCE [LARGE SCALE GENOMIC DNA]</scope>
    <source>
        <strain evidence="3 4">ROY-1-1-2</strain>
    </source>
</reference>
<dbReference type="PANTHER" id="PTHR42943:SF2">
    <property type="entry name" value="GLUTATHIONE S-TRANSFERASE KAPPA 1"/>
    <property type="match status" value="1"/>
</dbReference>
<name>A0ABX2TJN5_9PROT</name>
<dbReference type="Proteomes" id="UP000584642">
    <property type="component" value="Unassembled WGS sequence"/>
</dbReference>
<keyword evidence="1 3" id="KW-0413">Isomerase</keyword>
<dbReference type="Gene3D" id="3.40.30.10">
    <property type="entry name" value="Glutaredoxin"/>
    <property type="match status" value="1"/>
</dbReference>
<comment type="similarity">
    <text evidence="1">Belongs to the GST superfamily. NadH family.</text>
</comment>